<dbReference type="GO" id="GO:0031222">
    <property type="term" value="P:arabinan catabolic process"/>
    <property type="evidence" value="ECO:0007669"/>
    <property type="project" value="TreeGrafter"/>
</dbReference>
<dbReference type="Pfam" id="PF01915">
    <property type="entry name" value="Glyco_hydro_3_C"/>
    <property type="match status" value="1"/>
</dbReference>
<dbReference type="GO" id="GO:0046556">
    <property type="term" value="F:alpha-L-arabinofuranosidase activity"/>
    <property type="evidence" value="ECO:0007669"/>
    <property type="project" value="TreeGrafter"/>
</dbReference>
<dbReference type="Gene3D" id="3.20.20.300">
    <property type="entry name" value="Glycoside hydrolase, family 3, N-terminal domain"/>
    <property type="match status" value="1"/>
</dbReference>
<evidence type="ECO:0000256" key="2">
    <source>
        <dbReference type="ARBA" id="ARBA00022729"/>
    </source>
</evidence>
<dbReference type="Proteomes" id="UP001489004">
    <property type="component" value="Unassembled WGS sequence"/>
</dbReference>
<reference evidence="6 7" key="1">
    <citation type="journal article" date="2024" name="Nat. Commun.">
        <title>Phylogenomics reveals the evolutionary origins of lichenization in chlorophyte algae.</title>
        <authorList>
            <person name="Puginier C."/>
            <person name="Libourel C."/>
            <person name="Otte J."/>
            <person name="Skaloud P."/>
            <person name="Haon M."/>
            <person name="Grisel S."/>
            <person name="Petersen M."/>
            <person name="Berrin J.G."/>
            <person name="Delaux P.M."/>
            <person name="Dal Grande F."/>
            <person name="Keller J."/>
        </authorList>
    </citation>
    <scope>NUCLEOTIDE SEQUENCE [LARGE SCALE GENOMIC DNA]</scope>
    <source>
        <strain evidence="6 7">SAG 2043</strain>
    </source>
</reference>
<dbReference type="PANTHER" id="PTHR42721:SF3">
    <property type="entry name" value="BETA-D-XYLOSIDASE 5-RELATED"/>
    <property type="match status" value="1"/>
</dbReference>
<dbReference type="Pfam" id="PF00933">
    <property type="entry name" value="Glyco_hydro_3"/>
    <property type="match status" value="1"/>
</dbReference>
<dbReference type="SUPFAM" id="SSF52279">
    <property type="entry name" value="Beta-D-glucan exohydrolase, C-terminal domain"/>
    <property type="match status" value="1"/>
</dbReference>
<evidence type="ECO:0000313" key="6">
    <source>
        <dbReference type="EMBL" id="KAK9814249.1"/>
    </source>
</evidence>
<dbReference type="GO" id="GO:0045493">
    <property type="term" value="P:xylan catabolic process"/>
    <property type="evidence" value="ECO:0007669"/>
    <property type="project" value="InterPro"/>
</dbReference>
<dbReference type="Gene3D" id="2.60.40.10">
    <property type="entry name" value="Immunoglobulins"/>
    <property type="match status" value="1"/>
</dbReference>
<dbReference type="EMBL" id="JALJOR010000007">
    <property type="protein sequence ID" value="KAK9814249.1"/>
    <property type="molecule type" value="Genomic_DNA"/>
</dbReference>
<keyword evidence="4" id="KW-0326">Glycosidase</keyword>
<dbReference type="InterPro" id="IPR001764">
    <property type="entry name" value="Glyco_hydro_3_N"/>
</dbReference>
<protein>
    <recommendedName>
        <fullName evidence="5">Fibronectin type III-like domain-containing protein</fullName>
    </recommendedName>
</protein>
<feature type="domain" description="Fibronectin type III-like" evidence="5">
    <location>
        <begin position="667"/>
        <end position="743"/>
    </location>
</feature>
<keyword evidence="7" id="KW-1185">Reference proteome</keyword>
<evidence type="ECO:0000256" key="3">
    <source>
        <dbReference type="ARBA" id="ARBA00022801"/>
    </source>
</evidence>
<dbReference type="SUPFAM" id="SSF51445">
    <property type="entry name" value="(Trans)glycosidases"/>
    <property type="match status" value="1"/>
</dbReference>
<keyword evidence="3" id="KW-0378">Hydrolase</keyword>
<evidence type="ECO:0000313" key="7">
    <source>
        <dbReference type="Proteomes" id="UP001489004"/>
    </source>
</evidence>
<comment type="caution">
    <text evidence="6">The sequence shown here is derived from an EMBL/GenBank/DDBJ whole genome shotgun (WGS) entry which is preliminary data.</text>
</comment>
<gene>
    <name evidence="6" type="ORF">WJX72_002903</name>
</gene>
<dbReference type="InterPro" id="IPR013783">
    <property type="entry name" value="Ig-like_fold"/>
</dbReference>
<dbReference type="InterPro" id="IPR036881">
    <property type="entry name" value="Glyco_hydro_3_C_sf"/>
</dbReference>
<evidence type="ECO:0000256" key="1">
    <source>
        <dbReference type="ARBA" id="ARBA00005336"/>
    </source>
</evidence>
<organism evidence="6 7">
    <name type="scientific">[Myrmecia] bisecta</name>
    <dbReference type="NCBI Taxonomy" id="41462"/>
    <lineage>
        <taxon>Eukaryota</taxon>
        <taxon>Viridiplantae</taxon>
        <taxon>Chlorophyta</taxon>
        <taxon>core chlorophytes</taxon>
        <taxon>Trebouxiophyceae</taxon>
        <taxon>Trebouxiales</taxon>
        <taxon>Trebouxiaceae</taxon>
        <taxon>Myrmecia</taxon>
    </lineage>
</organism>
<dbReference type="InterPro" id="IPR002772">
    <property type="entry name" value="Glyco_hydro_3_C"/>
</dbReference>
<dbReference type="InterPro" id="IPR017853">
    <property type="entry name" value="GH"/>
</dbReference>
<dbReference type="GO" id="GO:0009044">
    <property type="term" value="F:xylan 1,4-beta-xylosidase activity"/>
    <property type="evidence" value="ECO:0007669"/>
    <property type="project" value="InterPro"/>
</dbReference>
<accession>A0AAW1Q1C3</accession>
<proteinExistence type="inferred from homology"/>
<dbReference type="SMART" id="SM01217">
    <property type="entry name" value="Fn3_like"/>
    <property type="match status" value="1"/>
</dbReference>
<evidence type="ECO:0000259" key="5">
    <source>
        <dbReference type="SMART" id="SM01217"/>
    </source>
</evidence>
<evidence type="ECO:0000256" key="4">
    <source>
        <dbReference type="ARBA" id="ARBA00023295"/>
    </source>
</evidence>
<dbReference type="Gene3D" id="3.40.50.1700">
    <property type="entry name" value="Glycoside hydrolase family 3 C-terminal domain"/>
    <property type="match status" value="1"/>
</dbReference>
<keyword evidence="2" id="KW-0732">Signal</keyword>
<sequence>MASNRRSAVPTLRFPEVPAASVSTSSGPLGAWMDLSLPVDQRVAALVDALTLQEKISLLNSKSGAVARLNITAFNWWGECLKGIKEDNPDVKGGTVFPQPLGLAASFDEKIVFDMATIISDEARAKDNEEYMKTGKRRLLNCFSPNINIYRDPRWGRGSETYGEDPHLTARMAVNYVRGLQGDHPSQIKVSATCKHYAAYSLEEAEGFTRVSFNANVSKRDMEDTYGPAFEACVREGRVRSIMCSYNSVNGVPACASSELLESRLRQAWGFDGFVVSDCGAVQSVFWPHKFTTTMPEAHAASLKAGCDMSCEDYGALNDAFAQKLISETDVDQAITRVMTAKFNLGMFDPPTKSPWANISTDIVGSAAHRSKAREAAQKSIVLLKNRDLGGGKTLLPLIQHALKKVVVSGPMAAESEYLLGNYYGIPEGGVVLPFTAIKNKLGEEKVELHWGAKVTGWDTGGIDDTVAACEVADVCILFLGTTSLNMHAVPGNGYDMWSPVIEQEGLDRTDINLPGMQLDLVKAVARRTDTPIVVVLIHGGPLDIQWLEESDRVDAILTAWFPGQGAEAIADVLVGDVSPAGKLPVTFFYNNYTHQQPMTEMDMRKFPGRTYRFAQVPVLYPFGHGLSYSSFSYSGLQVQPESTPEDPYAHVVGLTVTNTGPVDSDHVVLLFLAPGSQLSSTHARRGLPGRQLAAFMRLTLRAGQASSMQFRVPGKLFRHALHAEAAPQLIAGEWHVQAGDISQALEIRPAILGASIA</sequence>
<dbReference type="PRINTS" id="PR00133">
    <property type="entry name" value="GLHYDRLASE3"/>
</dbReference>
<dbReference type="InterPro" id="IPR044993">
    <property type="entry name" value="BXL"/>
</dbReference>
<dbReference type="InterPro" id="IPR036962">
    <property type="entry name" value="Glyco_hydro_3_N_sf"/>
</dbReference>
<comment type="similarity">
    <text evidence="1">Belongs to the glycosyl hydrolase 3 family.</text>
</comment>
<dbReference type="InterPro" id="IPR026891">
    <property type="entry name" value="Fn3-like"/>
</dbReference>
<name>A0AAW1Q1C3_9CHLO</name>
<dbReference type="AlphaFoldDB" id="A0AAW1Q1C3"/>
<dbReference type="PANTHER" id="PTHR42721">
    <property type="entry name" value="SUGAR HYDROLASE-RELATED"/>
    <property type="match status" value="1"/>
</dbReference>